<evidence type="ECO:0000313" key="1">
    <source>
        <dbReference type="EMBL" id="KAJ3612835.1"/>
    </source>
</evidence>
<protein>
    <submittedName>
        <fullName evidence="1">Uncharacterized protein</fullName>
    </submittedName>
</protein>
<dbReference type="OrthoDB" id="8438849at2759"/>
<proteinExistence type="predicted"/>
<accession>A0A9Q0IWB2</accession>
<name>A0A9Q0IWB2_9TELE</name>
<sequence length="72" mass="8300">MEAYAEDAVEVELDKQQTADLEKTVKDCEMRVVEKHIQEGTKVKANEGRTKVTELTPSLTTIPLEQNRKRLW</sequence>
<comment type="caution">
    <text evidence="1">The sequence shown here is derived from an EMBL/GenBank/DDBJ whole genome shotgun (WGS) entry which is preliminary data.</text>
</comment>
<evidence type="ECO:0000313" key="2">
    <source>
        <dbReference type="Proteomes" id="UP001148018"/>
    </source>
</evidence>
<gene>
    <name evidence="1" type="ORF">NHX12_019093</name>
</gene>
<reference evidence="1" key="1">
    <citation type="submission" date="2022-07" db="EMBL/GenBank/DDBJ databases">
        <title>Chromosome-level genome of Muraenolepis orangiensis.</title>
        <authorList>
            <person name="Kim J."/>
        </authorList>
    </citation>
    <scope>NUCLEOTIDE SEQUENCE</scope>
    <source>
        <strain evidence="1">KU_S4_2022</strain>
        <tissue evidence="1">Muscle</tissue>
    </source>
</reference>
<dbReference type="EMBL" id="JANIIK010000035">
    <property type="protein sequence ID" value="KAJ3612835.1"/>
    <property type="molecule type" value="Genomic_DNA"/>
</dbReference>
<dbReference type="Proteomes" id="UP001148018">
    <property type="component" value="Unassembled WGS sequence"/>
</dbReference>
<dbReference type="AlphaFoldDB" id="A0A9Q0IWB2"/>
<keyword evidence="2" id="KW-1185">Reference proteome</keyword>
<organism evidence="1 2">
    <name type="scientific">Muraenolepis orangiensis</name>
    <name type="common">Patagonian moray cod</name>
    <dbReference type="NCBI Taxonomy" id="630683"/>
    <lineage>
        <taxon>Eukaryota</taxon>
        <taxon>Metazoa</taxon>
        <taxon>Chordata</taxon>
        <taxon>Craniata</taxon>
        <taxon>Vertebrata</taxon>
        <taxon>Euteleostomi</taxon>
        <taxon>Actinopterygii</taxon>
        <taxon>Neopterygii</taxon>
        <taxon>Teleostei</taxon>
        <taxon>Neoteleostei</taxon>
        <taxon>Acanthomorphata</taxon>
        <taxon>Zeiogadaria</taxon>
        <taxon>Gadariae</taxon>
        <taxon>Gadiformes</taxon>
        <taxon>Muraenolepidoidei</taxon>
        <taxon>Muraenolepididae</taxon>
        <taxon>Muraenolepis</taxon>
    </lineage>
</organism>